<keyword evidence="1" id="KW-0472">Membrane</keyword>
<dbReference type="EMBL" id="CP006764">
    <property type="protein sequence ID" value="AIT60914.1"/>
    <property type="molecule type" value="Genomic_DNA"/>
</dbReference>
<dbReference type="HOGENOM" id="CLU_092736_0_1_11"/>
<dbReference type="AlphaFoldDB" id="A0A097IFL3"/>
<proteinExistence type="predicted"/>
<name>A0A097IFL3_9CORY</name>
<keyword evidence="4" id="KW-1185">Reference proteome</keyword>
<dbReference type="KEGG" id="cdo:CDOO_06320"/>
<feature type="domain" description="Low molecular weight protein antigen 6 PH" evidence="2">
    <location>
        <begin position="46"/>
        <end position="116"/>
    </location>
</feature>
<evidence type="ECO:0000256" key="1">
    <source>
        <dbReference type="SAM" id="Phobius"/>
    </source>
</evidence>
<evidence type="ECO:0000313" key="3">
    <source>
        <dbReference type="EMBL" id="AIT60914.1"/>
    </source>
</evidence>
<evidence type="ECO:0000313" key="4">
    <source>
        <dbReference type="Proteomes" id="UP000029914"/>
    </source>
</evidence>
<sequence>MFHPDRGNVLAALLMAGISIIVIGFAPLKLFWILIFPAVFIYWVLRSRTTVGEDGITVTRAFGSDTSVDWEHVDGIGFKGARTFLRTTDGRSHSLPGVTFNSIPRLAEASRGRIPDTVTAAAEAADGKMEVIDRDGNKILLTQEQYQEHLAEKQASQENPKD</sequence>
<protein>
    <recommendedName>
        <fullName evidence="2">Low molecular weight protein antigen 6 PH domain-containing protein</fullName>
    </recommendedName>
</protein>
<dbReference type="Proteomes" id="UP000029914">
    <property type="component" value="Chromosome"/>
</dbReference>
<dbReference type="Pfam" id="PF10756">
    <property type="entry name" value="bPH_6"/>
    <property type="match status" value="1"/>
</dbReference>
<evidence type="ECO:0000259" key="2">
    <source>
        <dbReference type="Pfam" id="PF10756"/>
    </source>
</evidence>
<keyword evidence="1" id="KW-0812">Transmembrane</keyword>
<feature type="transmembrane region" description="Helical" evidence="1">
    <location>
        <begin position="12"/>
        <end position="45"/>
    </location>
</feature>
<reference evidence="3 4" key="1">
    <citation type="submission" date="2013-09" db="EMBL/GenBank/DDBJ databases">
        <title>Complete genome sequence of Corynebacterium doosanense CAU 212(T) (=DSM 45436(T)), isolated from activated sludge.</title>
        <authorList>
            <person name="Schaffert L."/>
            <person name="Albersmeier A."/>
            <person name="Kalinowski J."/>
            <person name="Ruckert C."/>
        </authorList>
    </citation>
    <scope>NUCLEOTIDE SEQUENCE [LARGE SCALE GENOMIC DNA]</scope>
    <source>
        <strain evidence="3 4">CAU 212</strain>
    </source>
</reference>
<dbReference type="STRING" id="558173.CDOO_06320"/>
<organism evidence="3 4">
    <name type="scientific">Corynebacterium doosanense CAU 212 = DSM 45436</name>
    <dbReference type="NCBI Taxonomy" id="558173"/>
    <lineage>
        <taxon>Bacteria</taxon>
        <taxon>Bacillati</taxon>
        <taxon>Actinomycetota</taxon>
        <taxon>Actinomycetes</taxon>
        <taxon>Mycobacteriales</taxon>
        <taxon>Corynebacteriaceae</taxon>
        <taxon>Corynebacterium</taxon>
    </lineage>
</organism>
<dbReference type="eggNOG" id="ENOG5033EBJ">
    <property type="taxonomic scope" value="Bacteria"/>
</dbReference>
<dbReference type="InterPro" id="IPR019692">
    <property type="entry name" value="CFP-6_PH"/>
</dbReference>
<gene>
    <name evidence="3" type="ORF">CDOO_06320</name>
</gene>
<keyword evidence="1" id="KW-1133">Transmembrane helix</keyword>
<accession>A0A097IFL3</accession>